<dbReference type="InterPro" id="IPR017897">
    <property type="entry name" value="Thrombospondin_3_rpt"/>
</dbReference>
<feature type="non-terminal residue" evidence="5">
    <location>
        <position position="356"/>
    </location>
</feature>
<dbReference type="GO" id="GO:0005509">
    <property type="term" value="F:calcium ion binding"/>
    <property type="evidence" value="ECO:0007669"/>
    <property type="project" value="InterPro"/>
</dbReference>
<feature type="non-terminal residue" evidence="5">
    <location>
        <position position="1"/>
    </location>
</feature>
<feature type="region of interest" description="Disordered" evidence="3">
    <location>
        <begin position="183"/>
        <end position="356"/>
    </location>
</feature>
<organism evidence="5">
    <name type="scientific">marine metagenome</name>
    <dbReference type="NCBI Taxonomy" id="408172"/>
    <lineage>
        <taxon>unclassified sequences</taxon>
        <taxon>metagenomes</taxon>
        <taxon>ecological metagenomes</taxon>
    </lineage>
</organism>
<dbReference type="AlphaFoldDB" id="A0A382IQ06"/>
<dbReference type="GO" id="GO:0007155">
    <property type="term" value="P:cell adhesion"/>
    <property type="evidence" value="ECO:0007669"/>
    <property type="project" value="InterPro"/>
</dbReference>
<keyword evidence="2" id="KW-0106">Calcium</keyword>
<feature type="compositionally biased region" description="Low complexity" evidence="3">
    <location>
        <begin position="340"/>
        <end position="356"/>
    </location>
</feature>
<evidence type="ECO:0000313" key="5">
    <source>
        <dbReference type="EMBL" id="SVC01638.1"/>
    </source>
</evidence>
<keyword evidence="1" id="KW-0732">Signal</keyword>
<keyword evidence="4" id="KW-1133">Transmembrane helix</keyword>
<dbReference type="PROSITE" id="PS51234">
    <property type="entry name" value="TSP3"/>
    <property type="match status" value="2"/>
</dbReference>
<dbReference type="SUPFAM" id="SSF103647">
    <property type="entry name" value="TSP type-3 repeat"/>
    <property type="match status" value="1"/>
</dbReference>
<dbReference type="Gene3D" id="4.10.1080.10">
    <property type="entry name" value="TSP type-3 repeat"/>
    <property type="match status" value="1"/>
</dbReference>
<dbReference type="EMBL" id="UINC01068775">
    <property type="protein sequence ID" value="SVC01638.1"/>
    <property type="molecule type" value="Genomic_DNA"/>
</dbReference>
<protein>
    <submittedName>
        <fullName evidence="5">Uncharacterized protein</fullName>
    </submittedName>
</protein>
<name>A0A382IQ06_9ZZZZ</name>
<feature type="compositionally biased region" description="Acidic residues" evidence="3">
    <location>
        <begin position="291"/>
        <end position="329"/>
    </location>
</feature>
<gene>
    <name evidence="5" type="ORF">METZ01_LOCUS254492</name>
</gene>
<evidence type="ECO:0000256" key="2">
    <source>
        <dbReference type="ARBA" id="ARBA00022837"/>
    </source>
</evidence>
<sequence>VSVVDLTDRNLMKSFSALLSFFSLIAGFCFVVMTGVSSAQSGGVDSISPTGGGAVLACTGYSGRVDVAMSYQNGVDYDSGAGEYAWLVHPGGGWNVSLDQANGPRTVAMQYIVQSGTSGSTALDGSPRIEIDGNWVSIAYELHRRNNGVNSALIGAKRIAFNCSTGELDSDFDKVYNSADNCPSNANADQSDIDGDTQGDACDTDDDGDGVADASDNCPSVVNADQANLDGDTQGDACDTDDDGDGVADASDNCPSVVNADQADADGDTQGDVCDSSPNPEEPTPVPVEGDGGDEQDDETDDNETDDNETDDNETVEEPLNTTDDESETSENSGSDEQTSEGSEGNNDSSGTRSSD</sequence>
<keyword evidence="4" id="KW-0472">Membrane</keyword>
<accession>A0A382IQ06</accession>
<evidence type="ECO:0000256" key="1">
    <source>
        <dbReference type="ARBA" id="ARBA00022729"/>
    </source>
</evidence>
<dbReference type="Pfam" id="PF02412">
    <property type="entry name" value="TSP_3"/>
    <property type="match status" value="3"/>
</dbReference>
<dbReference type="InterPro" id="IPR003367">
    <property type="entry name" value="Thrombospondin_3-like_rpt"/>
</dbReference>
<feature type="compositionally biased region" description="Acidic residues" evidence="3">
    <location>
        <begin position="191"/>
        <end position="210"/>
    </location>
</feature>
<keyword evidence="4" id="KW-0812">Transmembrane</keyword>
<dbReference type="PANTHER" id="PTHR10199">
    <property type="entry name" value="THROMBOSPONDIN"/>
    <property type="match status" value="1"/>
</dbReference>
<proteinExistence type="predicted"/>
<feature type="transmembrane region" description="Helical" evidence="4">
    <location>
        <begin position="15"/>
        <end position="36"/>
    </location>
</feature>
<reference evidence="5" key="1">
    <citation type="submission" date="2018-05" db="EMBL/GenBank/DDBJ databases">
        <authorList>
            <person name="Lanie J.A."/>
            <person name="Ng W.-L."/>
            <person name="Kazmierczak K.M."/>
            <person name="Andrzejewski T.M."/>
            <person name="Davidsen T.M."/>
            <person name="Wayne K.J."/>
            <person name="Tettelin H."/>
            <person name="Glass J.I."/>
            <person name="Rusch D."/>
            <person name="Podicherti R."/>
            <person name="Tsui H.-C.T."/>
            <person name="Winkler M.E."/>
        </authorList>
    </citation>
    <scope>NUCLEOTIDE SEQUENCE</scope>
</reference>
<dbReference type="InterPro" id="IPR028974">
    <property type="entry name" value="TSP_type-3_rpt"/>
</dbReference>
<evidence type="ECO:0000256" key="4">
    <source>
        <dbReference type="SAM" id="Phobius"/>
    </source>
</evidence>
<evidence type="ECO:0000256" key="3">
    <source>
        <dbReference type="SAM" id="MobiDB-lite"/>
    </source>
</evidence>
<feature type="compositionally biased region" description="Polar residues" evidence="3">
    <location>
        <begin position="217"/>
        <end position="226"/>
    </location>
</feature>